<sequence length="91" mass="10252">MSDNSAFDSLPADVKPQTAAYPGYEHTGSYVFCVEYQKLYVDTEQALKAKGPLKKLKKVQKRVDKQWFKMHPVDKEIDAAGENDGENDGEI</sequence>
<dbReference type="RefSeq" id="XP_018268251.1">
    <property type="nucleotide sequence ID" value="XM_018414919.1"/>
</dbReference>
<dbReference type="GeneID" id="28975367"/>
<gene>
    <name evidence="2" type="ORF">RHOBADRAFT_47047</name>
</gene>
<dbReference type="AlphaFoldDB" id="A0A0P9EFR8"/>
<dbReference type="EMBL" id="KQ474088">
    <property type="protein sequence ID" value="KPV72202.1"/>
    <property type="molecule type" value="Genomic_DNA"/>
</dbReference>
<feature type="region of interest" description="Disordered" evidence="1">
    <location>
        <begin position="1"/>
        <end position="20"/>
    </location>
</feature>
<evidence type="ECO:0000313" key="2">
    <source>
        <dbReference type="EMBL" id="KPV72202.1"/>
    </source>
</evidence>
<organism evidence="2 3">
    <name type="scientific">Rhodotorula graminis (strain WP1)</name>
    <dbReference type="NCBI Taxonomy" id="578459"/>
    <lineage>
        <taxon>Eukaryota</taxon>
        <taxon>Fungi</taxon>
        <taxon>Dikarya</taxon>
        <taxon>Basidiomycota</taxon>
        <taxon>Pucciniomycotina</taxon>
        <taxon>Microbotryomycetes</taxon>
        <taxon>Sporidiobolales</taxon>
        <taxon>Sporidiobolaceae</taxon>
        <taxon>Rhodotorula</taxon>
    </lineage>
</organism>
<name>A0A0P9EFR8_RHOGW</name>
<accession>A0A0P9EFR8</accession>
<keyword evidence="3" id="KW-1185">Reference proteome</keyword>
<protein>
    <submittedName>
        <fullName evidence="2">Uncharacterized protein</fullName>
    </submittedName>
</protein>
<proteinExistence type="predicted"/>
<reference evidence="2 3" key="1">
    <citation type="journal article" date="2015" name="Front. Microbiol.">
        <title>Genome sequence of the plant growth promoting endophytic yeast Rhodotorula graminis WP1.</title>
        <authorList>
            <person name="Firrincieli A."/>
            <person name="Otillar R."/>
            <person name="Salamov A."/>
            <person name="Schmutz J."/>
            <person name="Khan Z."/>
            <person name="Redman R.S."/>
            <person name="Fleck N.D."/>
            <person name="Lindquist E."/>
            <person name="Grigoriev I.V."/>
            <person name="Doty S.L."/>
        </authorList>
    </citation>
    <scope>NUCLEOTIDE SEQUENCE [LARGE SCALE GENOMIC DNA]</scope>
    <source>
        <strain evidence="2 3">WP1</strain>
    </source>
</reference>
<evidence type="ECO:0000256" key="1">
    <source>
        <dbReference type="SAM" id="MobiDB-lite"/>
    </source>
</evidence>
<evidence type="ECO:0000313" key="3">
    <source>
        <dbReference type="Proteomes" id="UP000053890"/>
    </source>
</evidence>
<dbReference type="Proteomes" id="UP000053890">
    <property type="component" value="Unassembled WGS sequence"/>
</dbReference>